<evidence type="ECO:0000313" key="3">
    <source>
        <dbReference type="Proteomes" id="UP000024329"/>
    </source>
</evidence>
<dbReference type="AlphaFoldDB" id="A0A031JSL6"/>
<dbReference type="RefSeq" id="WP_036527657.1">
    <property type="nucleotide sequence ID" value="NZ_JFYZ01000020.1"/>
</dbReference>
<accession>A0A031JSL6</accession>
<feature type="transmembrane region" description="Helical" evidence="1">
    <location>
        <begin position="38"/>
        <end position="64"/>
    </location>
</feature>
<dbReference type="EMBL" id="JFYZ01000020">
    <property type="protein sequence ID" value="EZP79945.1"/>
    <property type="molecule type" value="Genomic_DNA"/>
</dbReference>
<organism evidence="2 3">
    <name type="scientific">Novosphingobium resinovorum</name>
    <dbReference type="NCBI Taxonomy" id="158500"/>
    <lineage>
        <taxon>Bacteria</taxon>
        <taxon>Pseudomonadati</taxon>
        <taxon>Pseudomonadota</taxon>
        <taxon>Alphaproteobacteria</taxon>
        <taxon>Sphingomonadales</taxon>
        <taxon>Sphingomonadaceae</taxon>
        <taxon>Novosphingobium</taxon>
    </lineage>
</organism>
<dbReference type="Proteomes" id="UP000024329">
    <property type="component" value="Unassembled WGS sequence"/>
</dbReference>
<name>A0A031JSL6_9SPHN</name>
<dbReference type="eggNOG" id="ENOG50315EX">
    <property type="taxonomic scope" value="Bacteria"/>
</dbReference>
<proteinExistence type="predicted"/>
<sequence>MPLHLVTPFDRTDAPEDEQPLFPPVPTWRSRIADGCYIVLRGSLFLGSSYLMALGLPLLFFLLLSGGNPDAFFAHVANLGDRFLAADFTRRVTFVDQCKFVLIGLATLVVVWRMPRFIRDLDRELSGEKL</sequence>
<evidence type="ECO:0008006" key="4">
    <source>
        <dbReference type="Google" id="ProtNLM"/>
    </source>
</evidence>
<keyword evidence="1" id="KW-1133">Transmembrane helix</keyword>
<evidence type="ECO:0000313" key="2">
    <source>
        <dbReference type="EMBL" id="EZP79945.1"/>
    </source>
</evidence>
<comment type="caution">
    <text evidence="2">The sequence shown here is derived from an EMBL/GenBank/DDBJ whole genome shotgun (WGS) entry which is preliminary data.</text>
</comment>
<evidence type="ECO:0000256" key="1">
    <source>
        <dbReference type="SAM" id="Phobius"/>
    </source>
</evidence>
<reference evidence="2 3" key="1">
    <citation type="submission" date="2014-03" db="EMBL/GenBank/DDBJ databases">
        <title>Whole genome sequence of Novosphingobium resinovorum KF1.</title>
        <authorList>
            <person name="Gan H.M."/>
            <person name="Gan H.Y."/>
            <person name="Chew T.H."/>
            <person name="Savka M.A."/>
        </authorList>
    </citation>
    <scope>NUCLEOTIDE SEQUENCE [LARGE SCALE GENOMIC DNA]</scope>
    <source>
        <strain evidence="2 3">KF1</strain>
    </source>
</reference>
<protein>
    <recommendedName>
        <fullName evidence="4">Conjugative transfer protein</fullName>
    </recommendedName>
</protein>
<keyword evidence="1" id="KW-0812">Transmembrane</keyword>
<gene>
    <name evidence="2" type="ORF">BV97_03728</name>
</gene>
<feature type="transmembrane region" description="Helical" evidence="1">
    <location>
        <begin position="94"/>
        <end position="114"/>
    </location>
</feature>
<dbReference type="PATRIC" id="fig|158500.4.peg.3798"/>
<keyword evidence="1" id="KW-0472">Membrane</keyword>